<dbReference type="InterPro" id="IPR050905">
    <property type="entry name" value="Plant_NBS-LRR"/>
</dbReference>
<dbReference type="InterPro" id="IPR027417">
    <property type="entry name" value="P-loop_NTPase"/>
</dbReference>
<keyword evidence="5" id="KW-0175">Coiled coil</keyword>
<evidence type="ECO:0000256" key="5">
    <source>
        <dbReference type="SAM" id="Coils"/>
    </source>
</evidence>
<dbReference type="InterPro" id="IPR057135">
    <property type="entry name" value="At4g27190-like_LRR"/>
</dbReference>
<evidence type="ECO:0000313" key="11">
    <source>
        <dbReference type="Proteomes" id="UP000283530"/>
    </source>
</evidence>
<evidence type="ECO:0000259" key="7">
    <source>
        <dbReference type="Pfam" id="PF23247"/>
    </source>
</evidence>
<evidence type="ECO:0000256" key="2">
    <source>
        <dbReference type="ARBA" id="ARBA00022737"/>
    </source>
</evidence>
<dbReference type="GO" id="GO:0043531">
    <property type="term" value="F:ADP binding"/>
    <property type="evidence" value="ECO:0007669"/>
    <property type="project" value="InterPro"/>
</dbReference>
<organism evidence="10 11">
    <name type="scientific">Cinnamomum micranthum f. kanehirae</name>
    <dbReference type="NCBI Taxonomy" id="337451"/>
    <lineage>
        <taxon>Eukaryota</taxon>
        <taxon>Viridiplantae</taxon>
        <taxon>Streptophyta</taxon>
        <taxon>Embryophyta</taxon>
        <taxon>Tracheophyta</taxon>
        <taxon>Spermatophyta</taxon>
        <taxon>Magnoliopsida</taxon>
        <taxon>Magnoliidae</taxon>
        <taxon>Laurales</taxon>
        <taxon>Lauraceae</taxon>
        <taxon>Cinnamomum</taxon>
    </lineage>
</organism>
<keyword evidence="3" id="KW-0611">Plant defense</keyword>
<dbReference type="SUPFAM" id="SSF52058">
    <property type="entry name" value="L domain-like"/>
    <property type="match status" value="1"/>
</dbReference>
<dbReference type="Pfam" id="PF23247">
    <property type="entry name" value="LRR_RPS2"/>
    <property type="match status" value="1"/>
</dbReference>
<dbReference type="Gene3D" id="3.40.50.300">
    <property type="entry name" value="P-loop containing nucleotide triphosphate hydrolases"/>
    <property type="match status" value="1"/>
</dbReference>
<evidence type="ECO:0000259" key="9">
    <source>
        <dbReference type="Pfam" id="PF23598"/>
    </source>
</evidence>
<feature type="coiled-coil region" evidence="5">
    <location>
        <begin position="18"/>
        <end position="86"/>
    </location>
</feature>
<dbReference type="FunFam" id="1.10.10.10:FF:000322">
    <property type="entry name" value="Probable disease resistance protein At1g63360"/>
    <property type="match status" value="1"/>
</dbReference>
<evidence type="ECO:0000256" key="4">
    <source>
        <dbReference type="ARBA" id="ARBA00022840"/>
    </source>
</evidence>
<dbReference type="STRING" id="337451.A0A443NZ36"/>
<keyword evidence="4" id="KW-0067">ATP-binding</keyword>
<evidence type="ECO:0000256" key="1">
    <source>
        <dbReference type="ARBA" id="ARBA00008894"/>
    </source>
</evidence>
<dbReference type="InterPro" id="IPR002182">
    <property type="entry name" value="NB-ARC"/>
</dbReference>
<dbReference type="GO" id="GO:0005524">
    <property type="term" value="F:ATP binding"/>
    <property type="evidence" value="ECO:0007669"/>
    <property type="project" value="UniProtKB-KW"/>
</dbReference>
<dbReference type="SUPFAM" id="SSF52540">
    <property type="entry name" value="P-loop containing nucleoside triphosphate hydrolases"/>
    <property type="match status" value="1"/>
</dbReference>
<dbReference type="InterPro" id="IPR042197">
    <property type="entry name" value="Apaf_helical"/>
</dbReference>
<accession>A0A443NZ36</accession>
<dbReference type="InterPro" id="IPR036388">
    <property type="entry name" value="WH-like_DNA-bd_sf"/>
</dbReference>
<dbReference type="FunFam" id="1.10.8.430:FF:000003">
    <property type="entry name" value="Probable disease resistance protein At5g66910"/>
    <property type="match status" value="1"/>
</dbReference>
<dbReference type="FunFam" id="3.40.50.300:FF:001091">
    <property type="entry name" value="Probable disease resistance protein At1g61300"/>
    <property type="match status" value="1"/>
</dbReference>
<dbReference type="InterPro" id="IPR055414">
    <property type="entry name" value="LRR_R13L4/SHOC2-like"/>
</dbReference>
<dbReference type="PANTHER" id="PTHR33463">
    <property type="entry name" value="NB-ARC DOMAIN-CONTAINING PROTEIN-RELATED"/>
    <property type="match status" value="1"/>
</dbReference>
<evidence type="ECO:0000259" key="6">
    <source>
        <dbReference type="Pfam" id="PF00931"/>
    </source>
</evidence>
<dbReference type="Gene3D" id="1.10.10.10">
    <property type="entry name" value="Winged helix-like DNA-binding domain superfamily/Winged helix DNA-binding domain"/>
    <property type="match status" value="1"/>
</dbReference>
<dbReference type="PANTHER" id="PTHR33463:SF209">
    <property type="entry name" value="DISEASE RESISTANCE PROTEIN RPS2-LIKE"/>
    <property type="match status" value="1"/>
</dbReference>
<feature type="domain" description="Disease resistance protein winged helix" evidence="8">
    <location>
        <begin position="402"/>
        <end position="470"/>
    </location>
</feature>
<dbReference type="Gene3D" id="3.80.10.10">
    <property type="entry name" value="Ribonuclease Inhibitor"/>
    <property type="match status" value="2"/>
</dbReference>
<feature type="domain" description="Disease resistance protein At4g27190-like leucine-rich repeats" evidence="7">
    <location>
        <begin position="820"/>
        <end position="955"/>
    </location>
</feature>
<dbReference type="PRINTS" id="PR00364">
    <property type="entry name" value="DISEASERSIST"/>
</dbReference>
<dbReference type="EMBL" id="QPKB01000004">
    <property type="protein sequence ID" value="RWR83800.1"/>
    <property type="molecule type" value="Genomic_DNA"/>
</dbReference>
<dbReference type="Gene3D" id="1.10.8.430">
    <property type="entry name" value="Helical domain of apoptotic protease-activating factors"/>
    <property type="match status" value="1"/>
</dbReference>
<feature type="domain" description="NB-ARC" evidence="6">
    <location>
        <begin position="151"/>
        <end position="314"/>
    </location>
</feature>
<comment type="similarity">
    <text evidence="1">Belongs to the disease resistance NB-LRR family.</text>
</comment>
<keyword evidence="4" id="KW-0547">Nucleotide-binding</keyword>
<evidence type="ECO:0000256" key="3">
    <source>
        <dbReference type="ARBA" id="ARBA00022821"/>
    </source>
</evidence>
<dbReference type="OrthoDB" id="1691503at2759"/>
<dbReference type="Pfam" id="PF00931">
    <property type="entry name" value="NB-ARC"/>
    <property type="match status" value="1"/>
</dbReference>
<evidence type="ECO:0000313" key="10">
    <source>
        <dbReference type="EMBL" id="RWR83800.1"/>
    </source>
</evidence>
<dbReference type="Pfam" id="PF23598">
    <property type="entry name" value="LRR_14"/>
    <property type="match status" value="1"/>
</dbReference>
<keyword evidence="11" id="KW-1185">Reference proteome</keyword>
<dbReference type="AlphaFoldDB" id="A0A443NZ36"/>
<dbReference type="InterPro" id="IPR032675">
    <property type="entry name" value="LRR_dom_sf"/>
</dbReference>
<proteinExistence type="inferred from homology"/>
<dbReference type="GO" id="GO:0006952">
    <property type="term" value="P:defense response"/>
    <property type="evidence" value="ECO:0007669"/>
    <property type="project" value="UniProtKB-KW"/>
</dbReference>
<dbReference type="Pfam" id="PF23559">
    <property type="entry name" value="WHD_DRP"/>
    <property type="match status" value="1"/>
</dbReference>
<feature type="domain" description="Disease resistance R13L4/SHOC-2-like LRR" evidence="9">
    <location>
        <begin position="507"/>
        <end position="697"/>
    </location>
</feature>
<comment type="caution">
    <text evidence="10">The sequence shown here is derived from an EMBL/GenBank/DDBJ whole genome shotgun (WGS) entry which is preliminary data.</text>
</comment>
<protein>
    <submittedName>
        <fullName evidence="10">Putative disease resistance protein</fullName>
    </submittedName>
</protein>
<sequence>MDLVGKAVDLCAPHIGYIKNLKRSFEQLNEEAAILYSKKEDMECEINRDRIRKRPKSECQDWLKRVDEVHNKVDAIKEEYSQEAERCQTRWFPDIQSHWKLSQCIVEMTNQISKLTEEYTKFEGVVVVDALPHIVEAKPVLIIEEGTSTKRTLQKILNNVGDPRKHKIGIWGMGGVGKTTVMRLLNNLEEIKQMFEIVIWVTVSKHCSIKMLQTEIAQRLSLKFSYNDSDERVASILFQTLTNMKFLLLIDDLWAKVDLHDIGVPSPNQEKGSKVVLTTRYRDVCHKMGTDEEIRVEPFSEKEAWDLFREKVGEVADSPSIQPLAKRVVGECGGLPLAIAVIGASLRKEDNVHVWKNAVQELSSPDTSDIYDMEEQVFRRLKFSFDRLEDDNVRNCFLYAALYPEDHKINIFELIEYWRAEGLINSGLTLEAARNKGHAILRRIVDSSLLLKNDESIYEVSMHDVIRDLALRITSRKESGCRFLVRAKKMIEEPPKNEEWENVNRMSLMENKISSLPKRPNCPTLLTLLLQRNWRLKTIPESFFDQMYALKVLDLSLTRIESLPHSICHLVNLRGLFLRACNYLRTLPPEIGVLTTIEVLDVQNTQINSLPTEIGQLTCLKVLKVSFPMKRDENKEDVMISGGIISWLSQLEQLSIVLGFDNPDFGQYGNKWGKCAKSVMNDVSCLTRLVSLEFWFPRMEYLKCFLQGSDPWKKGIITSFNFIVGQHRGSTTEWFGCLQERERRNRMLTLCGYDSITSASIVVLSHANTFTLFGQKSVHSLREFGMQNMSGLISCNIAGCNAMGVVMDGNQLTEAALPNLEELYVSYMLNLRSIWEGSFPPGSLNCLKTLELLKCEKLKNIFSREIIHRLSNLEKLRVESCSELEEVISEEEIGVEFNCVLPKLRHLKLSQLPALRSIFKGHQLLKWSSLEEISVLSCHNLKRLPVSISTAPKLRRINCERKWWNELEWDDNGMKVQLQQLCRLKNKSGTL</sequence>
<dbReference type="InterPro" id="IPR058922">
    <property type="entry name" value="WHD_DRP"/>
</dbReference>
<keyword evidence="2" id="KW-0677">Repeat</keyword>
<reference evidence="10 11" key="1">
    <citation type="journal article" date="2019" name="Nat. Plants">
        <title>Stout camphor tree genome fills gaps in understanding of flowering plant genome evolution.</title>
        <authorList>
            <person name="Chaw S.M."/>
            <person name="Liu Y.C."/>
            <person name="Wu Y.W."/>
            <person name="Wang H.Y."/>
            <person name="Lin C.I."/>
            <person name="Wu C.S."/>
            <person name="Ke H.M."/>
            <person name="Chang L.Y."/>
            <person name="Hsu C.Y."/>
            <person name="Yang H.T."/>
            <person name="Sudianto E."/>
            <person name="Hsu M.H."/>
            <person name="Wu K.P."/>
            <person name="Wang L.N."/>
            <person name="Leebens-Mack J.H."/>
            <person name="Tsai I.J."/>
        </authorList>
    </citation>
    <scope>NUCLEOTIDE SEQUENCE [LARGE SCALE GENOMIC DNA]</scope>
    <source>
        <strain evidence="11">cv. Chaw 1501</strain>
        <tissue evidence="10">Young leaves</tissue>
    </source>
</reference>
<name>A0A443NZ36_9MAGN</name>
<gene>
    <name evidence="10" type="ORF">CKAN_01257200</name>
</gene>
<evidence type="ECO:0000259" key="8">
    <source>
        <dbReference type="Pfam" id="PF23559"/>
    </source>
</evidence>
<dbReference type="Proteomes" id="UP000283530">
    <property type="component" value="Unassembled WGS sequence"/>
</dbReference>